<keyword evidence="5" id="KW-0418">Kinase</keyword>
<dbReference type="InterPro" id="IPR000719">
    <property type="entry name" value="Prot_kinase_dom"/>
</dbReference>
<feature type="domain" description="Protein kinase" evidence="10">
    <location>
        <begin position="26"/>
        <end position="291"/>
    </location>
</feature>
<dbReference type="OrthoDB" id="10252171at2759"/>
<dbReference type="InterPro" id="IPR008271">
    <property type="entry name" value="Ser/Thr_kinase_AS"/>
</dbReference>
<dbReference type="GO" id="GO:0004674">
    <property type="term" value="F:protein serine/threonine kinase activity"/>
    <property type="evidence" value="ECO:0007669"/>
    <property type="project" value="UniProtKB-KW"/>
</dbReference>
<dbReference type="InParanoid" id="A0A0D0B7C8"/>
<dbReference type="Proteomes" id="UP000054485">
    <property type="component" value="Unassembled WGS sequence"/>
</dbReference>
<keyword evidence="6" id="KW-0067">ATP-binding</keyword>
<dbReference type="PROSITE" id="PS00108">
    <property type="entry name" value="PROTEIN_KINASE_ST"/>
    <property type="match status" value="1"/>
</dbReference>
<keyword evidence="3" id="KW-0808">Transferase</keyword>
<evidence type="ECO:0000259" key="10">
    <source>
        <dbReference type="PROSITE" id="PS50011"/>
    </source>
</evidence>
<keyword evidence="4" id="KW-0547">Nucleotide-binding</keyword>
<keyword evidence="9" id="KW-0812">Transmembrane</keyword>
<organism evidence="11 12">
    <name type="scientific">Suillus luteus UH-Slu-Lm8-n1</name>
    <dbReference type="NCBI Taxonomy" id="930992"/>
    <lineage>
        <taxon>Eukaryota</taxon>
        <taxon>Fungi</taxon>
        <taxon>Dikarya</taxon>
        <taxon>Basidiomycota</taxon>
        <taxon>Agaricomycotina</taxon>
        <taxon>Agaricomycetes</taxon>
        <taxon>Agaricomycetidae</taxon>
        <taxon>Boletales</taxon>
        <taxon>Suillineae</taxon>
        <taxon>Suillaceae</taxon>
        <taxon>Suillus</taxon>
    </lineage>
</organism>
<comment type="catalytic activity">
    <reaction evidence="8">
        <text>L-seryl-[protein] + ATP = O-phospho-L-seryl-[protein] + ADP + H(+)</text>
        <dbReference type="Rhea" id="RHEA:17989"/>
        <dbReference type="Rhea" id="RHEA-COMP:9863"/>
        <dbReference type="Rhea" id="RHEA-COMP:11604"/>
        <dbReference type="ChEBI" id="CHEBI:15378"/>
        <dbReference type="ChEBI" id="CHEBI:29999"/>
        <dbReference type="ChEBI" id="CHEBI:30616"/>
        <dbReference type="ChEBI" id="CHEBI:83421"/>
        <dbReference type="ChEBI" id="CHEBI:456216"/>
        <dbReference type="EC" id="2.7.11.1"/>
    </reaction>
</comment>
<dbReference type="Gene3D" id="1.10.510.10">
    <property type="entry name" value="Transferase(Phosphotransferase) domain 1"/>
    <property type="match status" value="1"/>
</dbReference>
<dbReference type="InterPro" id="IPR050236">
    <property type="entry name" value="Ser_Thr_kinase_AGC"/>
</dbReference>
<comment type="catalytic activity">
    <reaction evidence="7">
        <text>L-threonyl-[protein] + ATP = O-phospho-L-threonyl-[protein] + ADP + H(+)</text>
        <dbReference type="Rhea" id="RHEA:46608"/>
        <dbReference type="Rhea" id="RHEA-COMP:11060"/>
        <dbReference type="Rhea" id="RHEA-COMP:11605"/>
        <dbReference type="ChEBI" id="CHEBI:15378"/>
        <dbReference type="ChEBI" id="CHEBI:30013"/>
        <dbReference type="ChEBI" id="CHEBI:30616"/>
        <dbReference type="ChEBI" id="CHEBI:61977"/>
        <dbReference type="ChEBI" id="CHEBI:456216"/>
        <dbReference type="EC" id="2.7.11.1"/>
    </reaction>
</comment>
<sequence>MDVGTANLTSKGTTEVSTPKNVDGPFRILRHLSSGGFAKAMGAQDMASERLLCLKVFRKDRLKKHGTEEGLLNELEVYKHLASSKECCPATIFLMELEVSFQTKNYVCFVMDLMSRDLWCFIKNDYEYCLEHARRWIAQVVLGINALHMIGIIHRDIKSENILIDMQENVRIADFGLSYVYKEPVPLNTWGGYSSRVKGTVCFMAPEILRNAEKGSFAWYGAPVDWWLFGCVLYELVSPAEHNVRIASYLVVILLVSPTIYWIMFRGTVIPRATACSLRFSGLIQLRLIWL</sequence>
<evidence type="ECO:0000256" key="5">
    <source>
        <dbReference type="ARBA" id="ARBA00022777"/>
    </source>
</evidence>
<keyword evidence="9" id="KW-0472">Membrane</keyword>
<dbReference type="Gene3D" id="3.30.200.20">
    <property type="entry name" value="Phosphorylase Kinase, domain 1"/>
    <property type="match status" value="1"/>
</dbReference>
<dbReference type="Pfam" id="PF00069">
    <property type="entry name" value="Pkinase"/>
    <property type="match status" value="1"/>
</dbReference>
<dbReference type="STRING" id="930992.A0A0D0B7C8"/>
<dbReference type="SUPFAM" id="SSF56112">
    <property type="entry name" value="Protein kinase-like (PK-like)"/>
    <property type="match status" value="1"/>
</dbReference>
<reference evidence="12" key="2">
    <citation type="submission" date="2015-01" db="EMBL/GenBank/DDBJ databases">
        <title>Evolutionary Origins and Diversification of the Mycorrhizal Mutualists.</title>
        <authorList>
            <consortium name="DOE Joint Genome Institute"/>
            <consortium name="Mycorrhizal Genomics Consortium"/>
            <person name="Kohler A."/>
            <person name="Kuo A."/>
            <person name="Nagy L.G."/>
            <person name="Floudas D."/>
            <person name="Copeland A."/>
            <person name="Barry K.W."/>
            <person name="Cichocki N."/>
            <person name="Veneault-Fourrey C."/>
            <person name="LaButti K."/>
            <person name="Lindquist E.A."/>
            <person name="Lipzen A."/>
            <person name="Lundell T."/>
            <person name="Morin E."/>
            <person name="Murat C."/>
            <person name="Riley R."/>
            <person name="Ohm R."/>
            <person name="Sun H."/>
            <person name="Tunlid A."/>
            <person name="Henrissat B."/>
            <person name="Grigoriev I.V."/>
            <person name="Hibbett D.S."/>
            <person name="Martin F."/>
        </authorList>
    </citation>
    <scope>NUCLEOTIDE SEQUENCE [LARGE SCALE GENOMIC DNA]</scope>
    <source>
        <strain evidence="12">UH-Slu-Lm8-n1</strain>
    </source>
</reference>
<dbReference type="AlphaFoldDB" id="A0A0D0B7C8"/>
<evidence type="ECO:0000256" key="2">
    <source>
        <dbReference type="ARBA" id="ARBA00022527"/>
    </source>
</evidence>
<dbReference type="GO" id="GO:0005524">
    <property type="term" value="F:ATP binding"/>
    <property type="evidence" value="ECO:0007669"/>
    <property type="project" value="UniProtKB-KW"/>
</dbReference>
<dbReference type="PROSITE" id="PS50011">
    <property type="entry name" value="PROTEIN_KINASE_DOM"/>
    <property type="match status" value="1"/>
</dbReference>
<evidence type="ECO:0000256" key="7">
    <source>
        <dbReference type="ARBA" id="ARBA00047899"/>
    </source>
</evidence>
<proteinExistence type="predicted"/>
<accession>A0A0D0B7C8</accession>
<gene>
    <name evidence="11" type="ORF">CY34DRAFT_88704</name>
</gene>
<feature type="transmembrane region" description="Helical" evidence="9">
    <location>
        <begin position="246"/>
        <end position="264"/>
    </location>
</feature>
<evidence type="ECO:0000256" key="1">
    <source>
        <dbReference type="ARBA" id="ARBA00012513"/>
    </source>
</evidence>
<keyword evidence="9" id="KW-1133">Transmembrane helix</keyword>
<dbReference type="SMART" id="SM00220">
    <property type="entry name" value="S_TKc"/>
    <property type="match status" value="1"/>
</dbReference>
<evidence type="ECO:0000313" key="12">
    <source>
        <dbReference type="Proteomes" id="UP000054485"/>
    </source>
</evidence>
<evidence type="ECO:0000256" key="9">
    <source>
        <dbReference type="SAM" id="Phobius"/>
    </source>
</evidence>
<reference evidence="11 12" key="1">
    <citation type="submission" date="2014-04" db="EMBL/GenBank/DDBJ databases">
        <authorList>
            <consortium name="DOE Joint Genome Institute"/>
            <person name="Kuo A."/>
            <person name="Ruytinx J."/>
            <person name="Rineau F."/>
            <person name="Colpaert J."/>
            <person name="Kohler A."/>
            <person name="Nagy L.G."/>
            <person name="Floudas D."/>
            <person name="Copeland A."/>
            <person name="Barry K.W."/>
            <person name="Cichocki N."/>
            <person name="Veneault-Fourrey C."/>
            <person name="LaButti K."/>
            <person name="Lindquist E.A."/>
            <person name="Lipzen A."/>
            <person name="Lundell T."/>
            <person name="Morin E."/>
            <person name="Murat C."/>
            <person name="Sun H."/>
            <person name="Tunlid A."/>
            <person name="Henrissat B."/>
            <person name="Grigoriev I.V."/>
            <person name="Hibbett D.S."/>
            <person name="Martin F."/>
            <person name="Nordberg H.P."/>
            <person name="Cantor M.N."/>
            <person name="Hua S.X."/>
        </authorList>
    </citation>
    <scope>NUCLEOTIDE SEQUENCE [LARGE SCALE GENOMIC DNA]</scope>
    <source>
        <strain evidence="11 12">UH-Slu-Lm8-n1</strain>
    </source>
</reference>
<evidence type="ECO:0000256" key="4">
    <source>
        <dbReference type="ARBA" id="ARBA00022741"/>
    </source>
</evidence>
<keyword evidence="2" id="KW-0723">Serine/threonine-protein kinase</keyword>
<name>A0A0D0B7C8_9AGAM</name>
<dbReference type="HOGENOM" id="CLU_000288_63_5_1"/>
<evidence type="ECO:0000256" key="8">
    <source>
        <dbReference type="ARBA" id="ARBA00048679"/>
    </source>
</evidence>
<dbReference type="GO" id="GO:0035556">
    <property type="term" value="P:intracellular signal transduction"/>
    <property type="evidence" value="ECO:0007669"/>
    <property type="project" value="TreeGrafter"/>
</dbReference>
<evidence type="ECO:0000256" key="3">
    <source>
        <dbReference type="ARBA" id="ARBA00022679"/>
    </source>
</evidence>
<keyword evidence="12" id="KW-1185">Reference proteome</keyword>
<dbReference type="EC" id="2.7.11.1" evidence="1"/>
<dbReference type="InterPro" id="IPR011009">
    <property type="entry name" value="Kinase-like_dom_sf"/>
</dbReference>
<dbReference type="PANTHER" id="PTHR24356">
    <property type="entry name" value="SERINE/THREONINE-PROTEIN KINASE"/>
    <property type="match status" value="1"/>
</dbReference>
<evidence type="ECO:0000256" key="6">
    <source>
        <dbReference type="ARBA" id="ARBA00022840"/>
    </source>
</evidence>
<dbReference type="EMBL" id="KN835331">
    <property type="protein sequence ID" value="KIK39723.1"/>
    <property type="molecule type" value="Genomic_DNA"/>
</dbReference>
<protein>
    <recommendedName>
        <fullName evidence="1">non-specific serine/threonine protein kinase</fullName>
        <ecNumber evidence="1">2.7.11.1</ecNumber>
    </recommendedName>
</protein>
<dbReference type="PANTHER" id="PTHR24356:SF1">
    <property type="entry name" value="SERINE_THREONINE-PROTEIN KINASE GREATWALL"/>
    <property type="match status" value="1"/>
</dbReference>
<evidence type="ECO:0000313" key="11">
    <source>
        <dbReference type="EMBL" id="KIK39723.1"/>
    </source>
</evidence>